<proteinExistence type="predicted"/>
<feature type="compositionally biased region" description="Basic residues" evidence="1">
    <location>
        <begin position="157"/>
        <end position="166"/>
    </location>
</feature>
<protein>
    <submittedName>
        <fullName evidence="4">Uncharacterized protein LOC108631894 isoform X2</fullName>
    </submittedName>
</protein>
<keyword evidence="2" id="KW-0472">Membrane</keyword>
<evidence type="ECO:0000313" key="4">
    <source>
        <dbReference type="RefSeq" id="XP_026674999.1"/>
    </source>
</evidence>
<reference evidence="4" key="1">
    <citation type="submission" date="2025-08" db="UniProtKB">
        <authorList>
            <consortium name="RefSeq"/>
        </authorList>
    </citation>
    <scope>IDENTIFICATION</scope>
    <source>
        <tissue evidence="4">Whole body</tissue>
    </source>
</reference>
<accession>A0AAJ7SBP4</accession>
<sequence length="274" mass="30618">MLNRNRNPSGMSTQSMKAALESDPNRRLSGSSSERIIFYVDDASFEMSHEPLPDFCQRSDNCYASCGTEDRRTPLFPSNVDVTGSDDHSALCLSSPDELAATADGSNRRKFGNAKQVRNNAEHDRRSNRRRSSAQSARSRTNSCSRPTPLGNGRRSSSSRRSRSRRTSTACRKDSVRPLKLEMKEAQKIVEDVENSEQARRHRRIAMIVVGTFLFLLTASVLVVVVTLTHSSFLSPVMGSKELAEHRSGLRRENEELLNSLNRMIIIENSTTAP</sequence>
<keyword evidence="2" id="KW-1133">Transmembrane helix</keyword>
<dbReference type="AlphaFoldDB" id="A0AAJ7SBP4"/>
<dbReference type="Proteomes" id="UP000694925">
    <property type="component" value="Unplaced"/>
</dbReference>
<feature type="region of interest" description="Disordered" evidence="1">
    <location>
        <begin position="1"/>
        <end position="31"/>
    </location>
</feature>
<feature type="compositionally biased region" description="Polar residues" evidence="1">
    <location>
        <begin position="1"/>
        <end position="16"/>
    </location>
</feature>
<feature type="compositionally biased region" description="Low complexity" evidence="1">
    <location>
        <begin position="133"/>
        <end position="143"/>
    </location>
</feature>
<dbReference type="GeneID" id="108631894"/>
<evidence type="ECO:0000313" key="3">
    <source>
        <dbReference type="Proteomes" id="UP000694925"/>
    </source>
</evidence>
<keyword evidence="2" id="KW-0812">Transmembrane</keyword>
<dbReference type="RefSeq" id="XP_026674999.1">
    <property type="nucleotide sequence ID" value="XM_026819198.1"/>
</dbReference>
<organism evidence="3 4">
    <name type="scientific">Ceratina calcarata</name>
    <dbReference type="NCBI Taxonomy" id="156304"/>
    <lineage>
        <taxon>Eukaryota</taxon>
        <taxon>Metazoa</taxon>
        <taxon>Ecdysozoa</taxon>
        <taxon>Arthropoda</taxon>
        <taxon>Hexapoda</taxon>
        <taxon>Insecta</taxon>
        <taxon>Pterygota</taxon>
        <taxon>Neoptera</taxon>
        <taxon>Endopterygota</taxon>
        <taxon>Hymenoptera</taxon>
        <taxon>Apocrita</taxon>
        <taxon>Aculeata</taxon>
        <taxon>Apoidea</taxon>
        <taxon>Anthophila</taxon>
        <taxon>Apidae</taxon>
        <taxon>Ceratina</taxon>
        <taxon>Zadontomerus</taxon>
    </lineage>
</organism>
<keyword evidence="3" id="KW-1185">Reference proteome</keyword>
<feature type="region of interest" description="Disordered" evidence="1">
    <location>
        <begin position="102"/>
        <end position="178"/>
    </location>
</feature>
<evidence type="ECO:0000256" key="2">
    <source>
        <dbReference type="SAM" id="Phobius"/>
    </source>
</evidence>
<name>A0AAJ7SBP4_9HYME</name>
<gene>
    <name evidence="4" type="primary">LOC108631894</name>
</gene>
<evidence type="ECO:0000256" key="1">
    <source>
        <dbReference type="SAM" id="MobiDB-lite"/>
    </source>
</evidence>
<feature type="transmembrane region" description="Helical" evidence="2">
    <location>
        <begin position="205"/>
        <end position="228"/>
    </location>
</feature>